<evidence type="ECO:0000256" key="3">
    <source>
        <dbReference type="SAM" id="MobiDB-lite"/>
    </source>
</evidence>
<sequence>MPLDDSLSLSPLHVTDALSRSPDYGTTLALSKLNVSEVTLPATHALVAIGGEGKANEKHIERLTLGNNHLSNLPAEFTLLTHLRYLNLKHNNFTTFPNALTAMPSLEILDISHNKLASLPSQPGQLVNLKVLCLARNKLSRLPSYIHQFHKLEVLQVDRNPIEWPPQPVLNFKRKFESEQTMKEWIINLRKWMEASPGPKRDDLSYFELEREMADGWRYPTKNNDNIDIISHSRSYSVESSLSFASIPESVSDLVPSKEHNGNSQRHLPLHLGILRSSSDDSSPTRSLDSNAASPAESEIFDGPSFTTVNGEESFDAPIQHNRNASYAGQGRQSQYTEVLAKMSMPDLRTAKLDFMRRMPGLPEMKLTISTDTASFKNSSEDTPQIPYASTFDINSHSLKTPKKIIDESVTPATHILVAERDNYFRRLSTSSPSINLPESLVSLIHSARSILFSTCQVYQTLAHYTVNAVDERLSSVLRKVLDPASSDVLQLIASLDRFDAICRKTMPPPATCRAVIESCRDTVSSFNKVVGVLKLQLQVLIDCDDVRYSRLLLVELYSATAEIACAWKNMAPQLNQLKSFLHPRKFYGQPLSLPFEGQDRKGLSTSPLPDSSTPTLRYPTTAVGPSSTNVTSRARITRRHAGSFSIKDVEIGKQLPSMEDLPGLNGSSVSSFVARSAALRTPKRQATTPATLPSAKNTPRLPPSPAISRSPSRGVIASGIDHSRQGSLSSGQNSASSSPSIPHKIASALEIPSSSRLQVDKEALQAVKGAVEIAPVVWDMMEDSLEDVLLMRRDIRAGLDRARVVTKRLTDLVNLLQEHDNVNDRRLLREDARLFLKAVVQLSSTIKVHKETQDMPPILRNNMVKLTNATEEFAILLHVSSFSPANTRPFSPMVAPMQTPVLSAPPLDSQLASSLSRSRSAQATPSIKVNTSVRHEGPRSALPMQSFKIPTVHTKVRDPRRGIGEQS</sequence>
<evidence type="ECO:0000259" key="4">
    <source>
        <dbReference type="Pfam" id="PF23598"/>
    </source>
</evidence>
<organism evidence="5 6">
    <name type="scientific">Amanita thiersii Skay4041</name>
    <dbReference type="NCBI Taxonomy" id="703135"/>
    <lineage>
        <taxon>Eukaryota</taxon>
        <taxon>Fungi</taxon>
        <taxon>Dikarya</taxon>
        <taxon>Basidiomycota</taxon>
        <taxon>Agaricomycotina</taxon>
        <taxon>Agaricomycetes</taxon>
        <taxon>Agaricomycetidae</taxon>
        <taxon>Agaricales</taxon>
        <taxon>Pluteineae</taxon>
        <taxon>Amanitaceae</taxon>
        <taxon>Amanita</taxon>
    </lineage>
</organism>
<dbReference type="InterPro" id="IPR003591">
    <property type="entry name" value="Leu-rich_rpt_typical-subtyp"/>
</dbReference>
<dbReference type="InterPro" id="IPR019487">
    <property type="entry name" value="RAM_signalling_pathway_SOG2"/>
</dbReference>
<dbReference type="SUPFAM" id="SSF52075">
    <property type="entry name" value="Outer arm dynein light chain 1"/>
    <property type="match status" value="1"/>
</dbReference>
<dbReference type="SMART" id="SM00364">
    <property type="entry name" value="LRR_BAC"/>
    <property type="match status" value="4"/>
</dbReference>
<dbReference type="STRING" id="703135.A0A2A9NSE2"/>
<feature type="region of interest" description="Disordered" evidence="3">
    <location>
        <begin position="275"/>
        <end position="312"/>
    </location>
</feature>
<gene>
    <name evidence="5" type="ORF">AMATHDRAFT_60674</name>
</gene>
<dbReference type="InterPro" id="IPR055414">
    <property type="entry name" value="LRR_R13L4/SHOC2-like"/>
</dbReference>
<feature type="compositionally biased region" description="Low complexity" evidence="3">
    <location>
        <begin position="726"/>
        <end position="742"/>
    </location>
</feature>
<feature type="region of interest" description="Disordered" evidence="3">
    <location>
        <begin position="906"/>
        <end position="968"/>
    </location>
</feature>
<dbReference type="OrthoDB" id="1394818at2759"/>
<feature type="compositionally biased region" description="Polar residues" evidence="3">
    <location>
        <begin position="924"/>
        <end position="933"/>
    </location>
</feature>
<feature type="compositionally biased region" description="Polar residues" evidence="3">
    <location>
        <begin position="685"/>
        <end position="698"/>
    </location>
</feature>
<dbReference type="InterPro" id="IPR032675">
    <property type="entry name" value="LRR_dom_sf"/>
</dbReference>
<dbReference type="GO" id="GO:0005737">
    <property type="term" value="C:cytoplasm"/>
    <property type="evidence" value="ECO:0007669"/>
    <property type="project" value="TreeGrafter"/>
</dbReference>
<feature type="compositionally biased region" description="Low complexity" evidence="3">
    <location>
        <begin position="910"/>
        <end position="923"/>
    </location>
</feature>
<dbReference type="PANTHER" id="PTHR48051:SF46">
    <property type="entry name" value="LEUCINE RICH REPEAT-CONTAINING DOMAIN PROTEIN"/>
    <property type="match status" value="1"/>
</dbReference>
<keyword evidence="2" id="KW-0677">Repeat</keyword>
<evidence type="ECO:0000313" key="5">
    <source>
        <dbReference type="EMBL" id="PFH50686.1"/>
    </source>
</evidence>
<feature type="compositionally biased region" description="Polar residues" evidence="3">
    <location>
        <begin position="624"/>
        <end position="634"/>
    </location>
</feature>
<dbReference type="InterPro" id="IPR001611">
    <property type="entry name" value="Leu-rich_rpt"/>
</dbReference>
<dbReference type="InterPro" id="IPR050216">
    <property type="entry name" value="LRR_domain-containing"/>
</dbReference>
<feature type="compositionally biased region" description="Low complexity" evidence="3">
    <location>
        <begin position="275"/>
        <end position="290"/>
    </location>
</feature>
<keyword evidence="1" id="KW-0433">Leucine-rich repeat</keyword>
<proteinExistence type="predicted"/>
<reference evidence="5 6" key="1">
    <citation type="submission" date="2014-02" db="EMBL/GenBank/DDBJ databases">
        <title>Transposable element dynamics among asymbiotic and ectomycorrhizal Amanita fungi.</title>
        <authorList>
            <consortium name="DOE Joint Genome Institute"/>
            <person name="Hess J."/>
            <person name="Skrede I."/>
            <person name="Wolfe B."/>
            <person name="LaButti K."/>
            <person name="Ohm R.A."/>
            <person name="Grigoriev I.V."/>
            <person name="Pringle A."/>
        </authorList>
    </citation>
    <scope>NUCLEOTIDE SEQUENCE [LARGE SCALE GENOMIC DNA]</scope>
    <source>
        <strain evidence="5 6">SKay4041</strain>
    </source>
</reference>
<protein>
    <recommendedName>
        <fullName evidence="4">Disease resistance R13L4/SHOC-2-like LRR domain-containing protein</fullName>
    </recommendedName>
</protein>
<keyword evidence="6" id="KW-1185">Reference proteome</keyword>
<dbReference type="Pfam" id="PF10428">
    <property type="entry name" value="SOG2"/>
    <property type="match status" value="1"/>
</dbReference>
<feature type="region of interest" description="Disordered" evidence="3">
    <location>
        <begin position="679"/>
        <end position="742"/>
    </location>
</feature>
<feature type="region of interest" description="Disordered" evidence="3">
    <location>
        <begin position="599"/>
        <end position="634"/>
    </location>
</feature>
<dbReference type="Gene3D" id="3.80.10.10">
    <property type="entry name" value="Ribonuclease Inhibitor"/>
    <property type="match status" value="1"/>
</dbReference>
<name>A0A2A9NSE2_9AGAR</name>
<dbReference type="Proteomes" id="UP000242287">
    <property type="component" value="Unassembled WGS sequence"/>
</dbReference>
<evidence type="ECO:0000313" key="6">
    <source>
        <dbReference type="Proteomes" id="UP000242287"/>
    </source>
</evidence>
<feature type="compositionally biased region" description="Basic and acidic residues" evidence="3">
    <location>
        <begin position="956"/>
        <end position="968"/>
    </location>
</feature>
<dbReference type="SMART" id="SM00369">
    <property type="entry name" value="LRR_TYP"/>
    <property type="match status" value="4"/>
</dbReference>
<dbReference type="GO" id="GO:0008146">
    <property type="term" value="F:sulfotransferase activity"/>
    <property type="evidence" value="ECO:0007669"/>
    <property type="project" value="InterPro"/>
</dbReference>
<feature type="domain" description="Disease resistance R13L4/SHOC-2-like LRR" evidence="4">
    <location>
        <begin position="78"/>
        <end position="157"/>
    </location>
</feature>
<feature type="compositionally biased region" description="Low complexity" evidence="3">
    <location>
        <begin position="604"/>
        <end position="617"/>
    </location>
</feature>
<dbReference type="PANTHER" id="PTHR48051">
    <property type="match status" value="1"/>
</dbReference>
<dbReference type="PROSITE" id="PS51450">
    <property type="entry name" value="LRR"/>
    <property type="match status" value="2"/>
</dbReference>
<accession>A0A2A9NSE2</accession>
<dbReference type="AlphaFoldDB" id="A0A2A9NSE2"/>
<dbReference type="EMBL" id="KZ301999">
    <property type="protein sequence ID" value="PFH50686.1"/>
    <property type="molecule type" value="Genomic_DNA"/>
</dbReference>
<dbReference type="Pfam" id="PF23598">
    <property type="entry name" value="LRR_14"/>
    <property type="match status" value="1"/>
</dbReference>
<evidence type="ECO:0000256" key="1">
    <source>
        <dbReference type="ARBA" id="ARBA00022614"/>
    </source>
</evidence>
<evidence type="ECO:0000256" key="2">
    <source>
        <dbReference type="ARBA" id="ARBA00022737"/>
    </source>
</evidence>
<feature type="non-terminal residue" evidence="5">
    <location>
        <position position="1"/>
    </location>
</feature>